<keyword evidence="1" id="KW-1133">Transmembrane helix</keyword>
<keyword evidence="1" id="KW-0812">Transmembrane</keyword>
<feature type="transmembrane region" description="Helical" evidence="1">
    <location>
        <begin position="28"/>
        <end position="48"/>
    </location>
</feature>
<evidence type="ECO:0000313" key="2">
    <source>
        <dbReference type="EMBL" id="SJZ44753.1"/>
    </source>
</evidence>
<gene>
    <name evidence="2" type="ORF">SAMN02745191_0657</name>
</gene>
<organism evidence="2 3">
    <name type="scientific">Anaerorhabdus furcosa</name>
    <dbReference type="NCBI Taxonomy" id="118967"/>
    <lineage>
        <taxon>Bacteria</taxon>
        <taxon>Bacillati</taxon>
        <taxon>Bacillota</taxon>
        <taxon>Erysipelotrichia</taxon>
        <taxon>Erysipelotrichales</taxon>
        <taxon>Erysipelotrichaceae</taxon>
        <taxon>Anaerorhabdus</taxon>
    </lineage>
</organism>
<reference evidence="3" key="1">
    <citation type="submission" date="2017-02" db="EMBL/GenBank/DDBJ databases">
        <authorList>
            <person name="Varghese N."/>
            <person name="Submissions S."/>
        </authorList>
    </citation>
    <scope>NUCLEOTIDE SEQUENCE [LARGE SCALE GENOMIC DNA]</scope>
    <source>
        <strain evidence="3">ATCC 25662</strain>
    </source>
</reference>
<keyword evidence="3" id="KW-1185">Reference proteome</keyword>
<evidence type="ECO:0000313" key="3">
    <source>
        <dbReference type="Proteomes" id="UP000243297"/>
    </source>
</evidence>
<feature type="transmembrane region" description="Helical" evidence="1">
    <location>
        <begin position="6"/>
        <end position="21"/>
    </location>
</feature>
<dbReference type="EMBL" id="FUWY01000001">
    <property type="protein sequence ID" value="SJZ44753.1"/>
    <property type="molecule type" value="Genomic_DNA"/>
</dbReference>
<sequence length="53" mass="6107">MSKNNYFGLLYILIGIIYIFLNKNIYTLNVNSIGAILLFVFGLCIYNKNNLND</sequence>
<name>A0A1T4KQU0_9FIRM</name>
<dbReference type="STRING" id="118967.SAMN02745191_0657"/>
<evidence type="ECO:0000256" key="1">
    <source>
        <dbReference type="SAM" id="Phobius"/>
    </source>
</evidence>
<dbReference type="Proteomes" id="UP000243297">
    <property type="component" value="Unassembled WGS sequence"/>
</dbReference>
<dbReference type="RefSeq" id="WP_159443704.1">
    <property type="nucleotide sequence ID" value="NZ_FUWY01000001.1"/>
</dbReference>
<protein>
    <submittedName>
        <fullName evidence="2">Uncharacterized protein</fullName>
    </submittedName>
</protein>
<proteinExistence type="predicted"/>
<keyword evidence="1" id="KW-0472">Membrane</keyword>
<accession>A0A1T4KQU0</accession>
<dbReference type="AlphaFoldDB" id="A0A1T4KQU0"/>